<protein>
    <submittedName>
        <fullName evidence="2">Uncharacterized protein</fullName>
    </submittedName>
</protein>
<feature type="signal peptide" evidence="1">
    <location>
        <begin position="1"/>
        <end position="18"/>
    </location>
</feature>
<sequence>MICTHHTLLLLWCGKDKAAHPDTHKAGGMQVGGPGEGWHDYGLAAGVPWHADQPTPQLLAVLEKLEKSLGAFWGQQLWGELSHVDNQD</sequence>
<dbReference type="EMBL" id="JASSZA010000019">
    <property type="protein sequence ID" value="KAK2087896.1"/>
    <property type="molecule type" value="Genomic_DNA"/>
</dbReference>
<name>A0ABQ9TSZ1_SAGOE</name>
<evidence type="ECO:0000256" key="1">
    <source>
        <dbReference type="SAM" id="SignalP"/>
    </source>
</evidence>
<evidence type="ECO:0000313" key="2">
    <source>
        <dbReference type="EMBL" id="KAK2087896.1"/>
    </source>
</evidence>
<proteinExistence type="predicted"/>
<gene>
    <name evidence="2" type="ORF">P7K49_033803</name>
</gene>
<keyword evidence="1" id="KW-0732">Signal</keyword>
<keyword evidence="3" id="KW-1185">Reference proteome</keyword>
<accession>A0ABQ9TSZ1</accession>
<dbReference type="Proteomes" id="UP001266305">
    <property type="component" value="Unassembled WGS sequence"/>
</dbReference>
<evidence type="ECO:0000313" key="3">
    <source>
        <dbReference type="Proteomes" id="UP001266305"/>
    </source>
</evidence>
<comment type="caution">
    <text evidence="2">The sequence shown here is derived from an EMBL/GenBank/DDBJ whole genome shotgun (WGS) entry which is preliminary data.</text>
</comment>
<feature type="chain" id="PRO_5045481521" evidence="1">
    <location>
        <begin position="19"/>
        <end position="88"/>
    </location>
</feature>
<organism evidence="2 3">
    <name type="scientific">Saguinus oedipus</name>
    <name type="common">Cotton-top tamarin</name>
    <name type="synonym">Oedipomidas oedipus</name>
    <dbReference type="NCBI Taxonomy" id="9490"/>
    <lineage>
        <taxon>Eukaryota</taxon>
        <taxon>Metazoa</taxon>
        <taxon>Chordata</taxon>
        <taxon>Craniata</taxon>
        <taxon>Vertebrata</taxon>
        <taxon>Euteleostomi</taxon>
        <taxon>Mammalia</taxon>
        <taxon>Eutheria</taxon>
        <taxon>Euarchontoglires</taxon>
        <taxon>Primates</taxon>
        <taxon>Haplorrhini</taxon>
        <taxon>Platyrrhini</taxon>
        <taxon>Cebidae</taxon>
        <taxon>Callitrichinae</taxon>
        <taxon>Saguinus</taxon>
    </lineage>
</organism>
<reference evidence="2 3" key="1">
    <citation type="submission" date="2023-05" db="EMBL/GenBank/DDBJ databases">
        <title>B98-5 Cell Line De Novo Hybrid Assembly: An Optical Mapping Approach.</title>
        <authorList>
            <person name="Kananen K."/>
            <person name="Auerbach J.A."/>
            <person name="Kautto E."/>
            <person name="Blachly J.S."/>
        </authorList>
    </citation>
    <scope>NUCLEOTIDE SEQUENCE [LARGE SCALE GENOMIC DNA]</scope>
    <source>
        <strain evidence="2">B95-8</strain>
        <tissue evidence="2">Cell line</tissue>
    </source>
</reference>